<comment type="subcellular location">
    <subcellularLocation>
        <location evidence="1">Cell inner membrane</location>
        <topology evidence="1">Multi-pass membrane protein</topology>
    </subcellularLocation>
</comment>
<dbReference type="PROSITE" id="PS00994">
    <property type="entry name" value="FHIPEP"/>
    <property type="match status" value="1"/>
</dbReference>
<keyword evidence="7 9" id="KW-1133">Transmembrane helix</keyword>
<comment type="similarity">
    <text evidence="2">Belongs to the FHIPEP (flagella/HR/invasion proteins export pore) family.</text>
</comment>
<dbReference type="PANTHER" id="PTHR30161">
    <property type="entry name" value="FLAGELLAR EXPORT PROTEIN, MEMBRANE FLHA SUBUNIT-RELATED"/>
    <property type="match status" value="1"/>
</dbReference>
<evidence type="ECO:0000256" key="9">
    <source>
        <dbReference type="SAM" id="Phobius"/>
    </source>
</evidence>
<name>A0A956NDV1_UNCEI</name>
<feature type="transmembrane region" description="Helical" evidence="9">
    <location>
        <begin position="217"/>
        <end position="235"/>
    </location>
</feature>
<protein>
    <submittedName>
        <fullName evidence="10">Type III secretion system export apparatus subunit SctV</fullName>
    </submittedName>
</protein>
<evidence type="ECO:0000313" key="10">
    <source>
        <dbReference type="EMBL" id="MCA9757502.1"/>
    </source>
</evidence>
<dbReference type="PANTHER" id="PTHR30161:SF1">
    <property type="entry name" value="FLAGELLAR BIOSYNTHESIS PROTEIN FLHA-RELATED"/>
    <property type="match status" value="1"/>
</dbReference>
<keyword evidence="3" id="KW-0813">Transport</keyword>
<evidence type="ECO:0000256" key="1">
    <source>
        <dbReference type="ARBA" id="ARBA00004429"/>
    </source>
</evidence>
<sequence length="674" mass="72975">MSIVGMMLIPLPTPLLDVLLTANVCVATTILMVAIYIQDATKIAAFPTILLITTLFRLGLNVSTTRLILLQADAGEVVRAFGAFVAGGNIVVGVVIFLILTIIQFVVITKGAERVAEVSARFTLDALPGKQMSIDADFRAGLFDIHEARRRRNALQRESQLYGAMDGAMKFVKGDAIAGIIITIINIIGGLSIGVLQRGMEAGKAAQTYSLLTIGDGLVSQIPALLISVSAGIVVTRVASEESETHLGKDIGQQILAQPKAIAIVSVLLVLLGLVPGLPKVPFFLLALVMGGIAYGLFRTRRLAEEAEAQPEDDEDDLGSEPGYSLTVPILVQVSQGLTALIDREGEGGKILAQKVPELRNSLYFELGVLFPPIQIRGRQPIEGNTFAVLLKEVPIYTGTIPDDKRLTDESAESLAIFQLGAEEAIHPVTGKPAAWIPVEKEETAKAAGIRVYAPAELLVLHLAGFLRNYAHEFIGLQEVRTMLDQLSESHPSLVDEVVPKVVNLFQITEVLQRLVRERVSIRDLKGIVEALGEWGRMETDPLQLTELVRSSLSRPLCFRHARPDGKLLVYTVDPEIQQAVSESIRRTTTGNYLGLSPDIQADILEAIRRELGPRPATAPPAVVLVENDVRPYVRRLVELEFPDAAVLSMRELTPELIPQPVGMISLAGAGMFG</sequence>
<dbReference type="InterPro" id="IPR006302">
    <property type="entry name" value="T3SS_HrcV"/>
</dbReference>
<feature type="transmembrane region" description="Helical" evidence="9">
    <location>
        <begin position="281"/>
        <end position="298"/>
    </location>
</feature>
<feature type="transmembrane region" description="Helical" evidence="9">
    <location>
        <begin position="15"/>
        <end position="36"/>
    </location>
</feature>
<dbReference type="PRINTS" id="PR00949">
    <property type="entry name" value="TYPE3IMAPROT"/>
</dbReference>
<dbReference type="Pfam" id="PF00771">
    <property type="entry name" value="FHIPEP"/>
    <property type="match status" value="1"/>
</dbReference>
<dbReference type="InterPro" id="IPR001712">
    <property type="entry name" value="T3SS_FHIPEP"/>
</dbReference>
<dbReference type="GO" id="GO:0005886">
    <property type="term" value="C:plasma membrane"/>
    <property type="evidence" value="ECO:0007669"/>
    <property type="project" value="UniProtKB-SubCell"/>
</dbReference>
<keyword evidence="4" id="KW-1003">Cell membrane</keyword>
<dbReference type="EMBL" id="JAGQHS010000102">
    <property type="protein sequence ID" value="MCA9757502.1"/>
    <property type="molecule type" value="Genomic_DNA"/>
</dbReference>
<dbReference type="InterPro" id="IPR042196">
    <property type="entry name" value="FHIPEP_4"/>
</dbReference>
<evidence type="ECO:0000256" key="5">
    <source>
        <dbReference type="ARBA" id="ARBA00022519"/>
    </source>
</evidence>
<dbReference type="GO" id="GO:0009306">
    <property type="term" value="P:protein secretion"/>
    <property type="evidence" value="ECO:0007669"/>
    <property type="project" value="InterPro"/>
</dbReference>
<feature type="transmembrane region" description="Helical" evidence="9">
    <location>
        <begin position="80"/>
        <end position="107"/>
    </location>
</feature>
<evidence type="ECO:0000256" key="8">
    <source>
        <dbReference type="ARBA" id="ARBA00023136"/>
    </source>
</evidence>
<proteinExistence type="inferred from homology"/>
<dbReference type="Proteomes" id="UP000739538">
    <property type="component" value="Unassembled WGS sequence"/>
</dbReference>
<feature type="transmembrane region" description="Helical" evidence="9">
    <location>
        <begin position="255"/>
        <end position="275"/>
    </location>
</feature>
<organism evidence="10 11">
    <name type="scientific">Eiseniibacteriota bacterium</name>
    <dbReference type="NCBI Taxonomy" id="2212470"/>
    <lineage>
        <taxon>Bacteria</taxon>
        <taxon>Candidatus Eiseniibacteriota</taxon>
    </lineage>
</organism>
<gene>
    <name evidence="10" type="primary">sctV</name>
    <name evidence="10" type="ORF">KDA27_16980</name>
</gene>
<evidence type="ECO:0000313" key="11">
    <source>
        <dbReference type="Proteomes" id="UP000739538"/>
    </source>
</evidence>
<evidence type="ECO:0000256" key="6">
    <source>
        <dbReference type="ARBA" id="ARBA00022692"/>
    </source>
</evidence>
<dbReference type="Gene3D" id="1.10.8.540">
    <property type="entry name" value="FHIPEP family, domain 3"/>
    <property type="match status" value="1"/>
</dbReference>
<comment type="caution">
    <text evidence="10">The sequence shown here is derived from an EMBL/GenBank/DDBJ whole genome shotgun (WGS) entry which is preliminary data.</text>
</comment>
<dbReference type="PIRSF" id="PIRSF005419">
    <property type="entry name" value="FlhA"/>
    <property type="match status" value="1"/>
</dbReference>
<evidence type="ECO:0000256" key="3">
    <source>
        <dbReference type="ARBA" id="ARBA00022448"/>
    </source>
</evidence>
<dbReference type="Gene3D" id="3.40.30.60">
    <property type="entry name" value="FHIPEP family, domain 1"/>
    <property type="match status" value="1"/>
</dbReference>
<evidence type="ECO:0000256" key="7">
    <source>
        <dbReference type="ARBA" id="ARBA00022989"/>
    </source>
</evidence>
<dbReference type="Gene3D" id="3.40.50.12790">
    <property type="entry name" value="FHIPEP family, domain 4"/>
    <property type="match status" value="1"/>
</dbReference>
<accession>A0A956NDV1</accession>
<evidence type="ECO:0000256" key="2">
    <source>
        <dbReference type="ARBA" id="ARBA00008835"/>
    </source>
</evidence>
<reference evidence="10" key="2">
    <citation type="journal article" date="2021" name="Microbiome">
        <title>Successional dynamics and alternative stable states in a saline activated sludge microbial community over 9 years.</title>
        <authorList>
            <person name="Wang Y."/>
            <person name="Ye J."/>
            <person name="Ju F."/>
            <person name="Liu L."/>
            <person name="Boyd J.A."/>
            <person name="Deng Y."/>
            <person name="Parks D.H."/>
            <person name="Jiang X."/>
            <person name="Yin X."/>
            <person name="Woodcroft B.J."/>
            <person name="Tyson G.W."/>
            <person name="Hugenholtz P."/>
            <person name="Polz M.F."/>
            <person name="Zhang T."/>
        </authorList>
    </citation>
    <scope>NUCLEOTIDE SEQUENCE</scope>
    <source>
        <strain evidence="10">HKST-UBA02</strain>
    </source>
</reference>
<dbReference type="AlphaFoldDB" id="A0A956NDV1"/>
<reference evidence="10" key="1">
    <citation type="submission" date="2020-04" db="EMBL/GenBank/DDBJ databases">
        <authorList>
            <person name="Zhang T."/>
        </authorList>
    </citation>
    <scope>NUCLEOTIDE SEQUENCE</scope>
    <source>
        <strain evidence="10">HKST-UBA02</strain>
    </source>
</reference>
<dbReference type="InterPro" id="IPR042193">
    <property type="entry name" value="FHIPEP_3"/>
</dbReference>
<keyword evidence="8 9" id="KW-0472">Membrane</keyword>
<keyword evidence="6 9" id="KW-0812">Transmembrane</keyword>
<feature type="transmembrane region" description="Helical" evidence="9">
    <location>
        <begin position="176"/>
        <end position="197"/>
    </location>
</feature>
<evidence type="ECO:0000256" key="4">
    <source>
        <dbReference type="ARBA" id="ARBA00022475"/>
    </source>
</evidence>
<dbReference type="InterPro" id="IPR025505">
    <property type="entry name" value="FHIPEP_CS"/>
</dbReference>
<dbReference type="InterPro" id="IPR042194">
    <property type="entry name" value="FHIPEP_1"/>
</dbReference>
<keyword evidence="5" id="KW-0997">Cell inner membrane</keyword>
<dbReference type="GO" id="GO:0044780">
    <property type="term" value="P:bacterial-type flagellum assembly"/>
    <property type="evidence" value="ECO:0007669"/>
    <property type="project" value="TreeGrafter"/>
</dbReference>
<dbReference type="NCBIfam" id="TIGR01399">
    <property type="entry name" value="hrcV"/>
    <property type="match status" value="1"/>
</dbReference>